<dbReference type="CDD" id="cd07061">
    <property type="entry name" value="HP_HAP_like"/>
    <property type="match status" value="1"/>
</dbReference>
<feature type="active site" description="Nucleophile" evidence="4">
    <location>
        <position position="71"/>
    </location>
</feature>
<evidence type="ECO:0000256" key="2">
    <source>
        <dbReference type="ARBA" id="ARBA00022801"/>
    </source>
</evidence>
<name>S9RFP1_SCHOY</name>
<dbReference type="InterPro" id="IPR029033">
    <property type="entry name" value="His_PPase_superfam"/>
</dbReference>
<protein>
    <submittedName>
        <fullName evidence="7">Thiamine-repressible acid phosphatase Pho4</fullName>
    </submittedName>
</protein>
<dbReference type="RefSeq" id="XP_013018535.1">
    <property type="nucleotide sequence ID" value="XM_013163081.1"/>
</dbReference>
<evidence type="ECO:0000256" key="1">
    <source>
        <dbReference type="ARBA" id="ARBA00005375"/>
    </source>
</evidence>
<sequence>MKLYNFSLWLFALMAGLASASVTDFESFKDTFNIQEHMGSLSIYHEPYLGGLSSRFPESCEIRQLHVLQRHGSRNPTAGDSVTNAGYLSQVQDRLLNGSLPINYTVPGNPFQFIKSWIPVIDTNNADKLSSSGRLELFEMGREILSRYSTLFDSDVYEINTAAQNRVVESATWYSYGMFGEEMKNKSNFIYVPEDESAGSATLSDFKACPVFNEKRIDHEKTKHIRSQWEKIFLAPIRTRLNPYFLNYSLTNDDVRSFFYLCAFEVALKDGSDFCSLFTSSEIINFEYDYDLKFSFHGGPASKWSSIVGGAYVNNLAESLRSVNNETNNQKTFFAFTHDTHIFAVEAALGFFPDITPETPLPATKNPYTYSAKTSSFVPFAGNLITELFQCQDQKYYVRHLVNQQVFPLTDCGYGPSHSSDGMCELSAYLNSPVRFNSTNNGTNIFNAACKAQPTNLTVHY</sequence>
<dbReference type="OrthoDB" id="6509975at2759"/>
<dbReference type="GO" id="GO:0003993">
    <property type="term" value="F:acid phosphatase activity"/>
    <property type="evidence" value="ECO:0007669"/>
    <property type="project" value="TreeGrafter"/>
</dbReference>
<dbReference type="InterPro" id="IPR033379">
    <property type="entry name" value="Acid_Pase_AS"/>
</dbReference>
<feature type="disulfide bond" evidence="5">
    <location>
        <begin position="60"/>
        <end position="391"/>
    </location>
</feature>
<proteinExistence type="inferred from homology"/>
<dbReference type="HOGENOM" id="CLU_020880_3_1_1"/>
<dbReference type="eggNOG" id="KOG1382">
    <property type="taxonomic scope" value="Eukaryota"/>
</dbReference>
<evidence type="ECO:0000256" key="4">
    <source>
        <dbReference type="PIRSR" id="PIRSR000894-1"/>
    </source>
</evidence>
<dbReference type="PIRSF" id="PIRSF000894">
    <property type="entry name" value="Acid_phosphatase"/>
    <property type="match status" value="1"/>
</dbReference>
<dbReference type="PROSITE" id="PS00616">
    <property type="entry name" value="HIS_ACID_PHOSPHAT_1"/>
    <property type="match status" value="1"/>
</dbReference>
<evidence type="ECO:0000313" key="8">
    <source>
        <dbReference type="Proteomes" id="UP000016088"/>
    </source>
</evidence>
<reference evidence="7 8" key="1">
    <citation type="journal article" date="2011" name="Science">
        <title>Comparative functional genomics of the fission yeasts.</title>
        <authorList>
            <person name="Rhind N."/>
            <person name="Chen Z."/>
            <person name="Yassour M."/>
            <person name="Thompson D.A."/>
            <person name="Haas B.J."/>
            <person name="Habib N."/>
            <person name="Wapinski I."/>
            <person name="Roy S."/>
            <person name="Lin M.F."/>
            <person name="Heiman D.I."/>
            <person name="Young S.K."/>
            <person name="Furuya K."/>
            <person name="Guo Y."/>
            <person name="Pidoux A."/>
            <person name="Chen H.M."/>
            <person name="Robbertse B."/>
            <person name="Goldberg J.M."/>
            <person name="Aoki K."/>
            <person name="Bayne E.H."/>
            <person name="Berlin A.M."/>
            <person name="Desjardins C.A."/>
            <person name="Dobbs E."/>
            <person name="Dukaj L."/>
            <person name="Fan L."/>
            <person name="FitzGerald M.G."/>
            <person name="French C."/>
            <person name="Gujja S."/>
            <person name="Hansen K."/>
            <person name="Keifenheim D."/>
            <person name="Levin J.Z."/>
            <person name="Mosher R.A."/>
            <person name="Mueller C.A."/>
            <person name="Pfiffner J."/>
            <person name="Priest M."/>
            <person name="Russ C."/>
            <person name="Smialowska A."/>
            <person name="Swoboda P."/>
            <person name="Sykes S.M."/>
            <person name="Vaughn M."/>
            <person name="Vengrova S."/>
            <person name="Yoder R."/>
            <person name="Zeng Q."/>
            <person name="Allshire R."/>
            <person name="Baulcombe D."/>
            <person name="Birren B.W."/>
            <person name="Brown W."/>
            <person name="Ekwall K."/>
            <person name="Kellis M."/>
            <person name="Leatherwood J."/>
            <person name="Levin H."/>
            <person name="Margalit H."/>
            <person name="Martienssen R."/>
            <person name="Nieduszynski C.A."/>
            <person name="Spatafora J.W."/>
            <person name="Friedman N."/>
            <person name="Dalgaard J.Z."/>
            <person name="Baumann P."/>
            <person name="Niki H."/>
            <person name="Regev A."/>
            <person name="Nusbaum C."/>
        </authorList>
    </citation>
    <scope>NUCLEOTIDE SEQUENCE [LARGE SCALE GENOMIC DNA]</scope>
    <source>
        <strain evidence="8">yFS286</strain>
    </source>
</reference>
<comment type="similarity">
    <text evidence="1">Belongs to the histidine acid phosphatase family.</text>
</comment>
<dbReference type="InterPro" id="IPR016274">
    <property type="entry name" value="Histidine_acid_Pase_euk"/>
</dbReference>
<keyword evidence="3" id="KW-0325">Glycoprotein</keyword>
<feature type="disulfide bond" evidence="5">
    <location>
        <begin position="262"/>
        <end position="275"/>
    </location>
</feature>
<evidence type="ECO:0000256" key="5">
    <source>
        <dbReference type="PIRSR" id="PIRSR000894-2"/>
    </source>
</evidence>
<organism evidence="7 8">
    <name type="scientific">Schizosaccharomyces octosporus (strain yFS286)</name>
    <name type="common">Fission yeast</name>
    <name type="synonym">Octosporomyces octosporus</name>
    <dbReference type="NCBI Taxonomy" id="483514"/>
    <lineage>
        <taxon>Eukaryota</taxon>
        <taxon>Fungi</taxon>
        <taxon>Dikarya</taxon>
        <taxon>Ascomycota</taxon>
        <taxon>Taphrinomycotina</taxon>
        <taxon>Schizosaccharomycetes</taxon>
        <taxon>Schizosaccharomycetales</taxon>
        <taxon>Schizosaccharomycetaceae</taxon>
        <taxon>Schizosaccharomyces</taxon>
    </lineage>
</organism>
<accession>S9RFP1</accession>
<keyword evidence="6" id="KW-0732">Signal</keyword>
<keyword evidence="8" id="KW-1185">Reference proteome</keyword>
<keyword evidence="5" id="KW-1015">Disulfide bond</keyword>
<evidence type="ECO:0000256" key="3">
    <source>
        <dbReference type="ARBA" id="ARBA00023180"/>
    </source>
</evidence>
<dbReference type="SUPFAM" id="SSF53254">
    <property type="entry name" value="Phosphoglycerate mutase-like"/>
    <property type="match status" value="1"/>
</dbReference>
<evidence type="ECO:0000256" key="6">
    <source>
        <dbReference type="SAM" id="SignalP"/>
    </source>
</evidence>
<dbReference type="OMA" id="SLHSPWC"/>
<feature type="disulfide bond" evidence="5">
    <location>
        <begin position="412"/>
        <end position="424"/>
    </location>
</feature>
<dbReference type="InterPro" id="IPR000560">
    <property type="entry name" value="His_Pase_clade-2"/>
</dbReference>
<gene>
    <name evidence="7" type="ORF">SOCG_00661</name>
</gene>
<dbReference type="Gene3D" id="3.40.50.1240">
    <property type="entry name" value="Phosphoglycerate mutase-like"/>
    <property type="match status" value="1"/>
</dbReference>
<keyword evidence="2" id="KW-0378">Hydrolase</keyword>
<dbReference type="VEuPathDB" id="FungiDB:SOCG_00661"/>
<dbReference type="EMBL" id="KE503207">
    <property type="protein sequence ID" value="EPX72899.1"/>
    <property type="molecule type" value="Genomic_DNA"/>
</dbReference>
<dbReference type="GeneID" id="25029645"/>
<dbReference type="Proteomes" id="UP000016088">
    <property type="component" value="Unassembled WGS sequence"/>
</dbReference>
<dbReference type="Pfam" id="PF00328">
    <property type="entry name" value="His_Phos_2"/>
    <property type="match status" value="1"/>
</dbReference>
<evidence type="ECO:0000313" key="7">
    <source>
        <dbReference type="EMBL" id="EPX72899.1"/>
    </source>
</evidence>
<feature type="chain" id="PRO_5004555819" evidence="6">
    <location>
        <begin position="21"/>
        <end position="461"/>
    </location>
</feature>
<feature type="active site" description="Proton donor" evidence="4">
    <location>
        <position position="339"/>
    </location>
</feature>
<feature type="signal peptide" evidence="6">
    <location>
        <begin position="1"/>
        <end position="20"/>
    </location>
</feature>
<dbReference type="AlphaFoldDB" id="S9RFP1"/>
<dbReference type="PANTHER" id="PTHR20963:SF18">
    <property type="entry name" value="ACID PHOSPHATASE PHO11-RELATED"/>
    <property type="match status" value="1"/>
</dbReference>
<dbReference type="PANTHER" id="PTHR20963">
    <property type="entry name" value="MULTIPLE INOSITOL POLYPHOSPHATE PHOSPHATASE-RELATED"/>
    <property type="match status" value="1"/>
</dbReference>